<feature type="transmembrane region" description="Helical" evidence="1">
    <location>
        <begin position="202"/>
        <end position="220"/>
    </location>
</feature>
<keyword evidence="1" id="KW-1133">Transmembrane helix</keyword>
<feature type="transmembrane region" description="Helical" evidence="1">
    <location>
        <begin position="368"/>
        <end position="392"/>
    </location>
</feature>
<accession>F0IYQ4</accession>
<reference evidence="2 3" key="1">
    <citation type="submission" date="2010-12" db="EMBL/GenBank/DDBJ databases">
        <title>Whole genome sequence of Acidiphilium multivorum AIU301.</title>
        <authorList>
            <person name="Narita-Yamada S."/>
            <person name="Nakamura S."/>
            <person name="Ito N."/>
            <person name="Takarada H."/>
            <person name="Katano Y."/>
            <person name="Nakazawa H."/>
            <person name="Hosoyama A."/>
            <person name="Yamada R."/>
            <person name="Fujita N."/>
        </authorList>
    </citation>
    <scope>NUCLEOTIDE SEQUENCE [LARGE SCALE GENOMIC DNA]</scope>
    <source>
        <strain evidence="3">DSM 11245 / JCM 8867 / AIU301</strain>
    </source>
</reference>
<feature type="transmembrane region" description="Helical" evidence="1">
    <location>
        <begin position="166"/>
        <end position="190"/>
    </location>
</feature>
<feature type="transmembrane region" description="Helical" evidence="1">
    <location>
        <begin position="141"/>
        <end position="160"/>
    </location>
</feature>
<feature type="transmembrane region" description="Helical" evidence="1">
    <location>
        <begin position="23"/>
        <end position="47"/>
    </location>
</feature>
<evidence type="ECO:0000256" key="1">
    <source>
        <dbReference type="SAM" id="Phobius"/>
    </source>
</evidence>
<sequence>MAAISVSEVAVRARRRPVPGADAIMIGVAAALILWPALVNGYPLIFSDTGTYISQMMERHLGWDRPPFYSLLVLAAGLGRSLWPVIAGQGLLAAALIRATHRLLSPDAGTLDSALLLVILAAGSSLSWTAAQVMPDIFTPLMVLAFAILILAPQGAAGLIVPAMVIGLAILVHLSNMPIYAGLCLCVLPLRALRQRVRWRPLLLPFLLGLAGLTAVNAIARGRISPSPYGGTFLLARLIENGPARTTLAHDCPKAGWALCAYRGDLPRTADGFLWRADSPLYRAGGPRRLIDQTDAIVRRTIVEHPAAVLGAAIRDFGLQLVIFSPGSGLRPWYATAWQTIRRDLPQTAYAAYLASRQARGRMAVPPLLAAFVQALAVGGMGLTCGFALYAAAARRLRPEAASLGLFCWIVVLALAGNAAVTGALSGPHARYQSRMVWLTVLAGWLVLRQIQAGCRSRPTSNTT</sequence>
<dbReference type="EMBL" id="AP012035">
    <property type="protein sequence ID" value="BAJ80914.1"/>
    <property type="molecule type" value="Genomic_DNA"/>
</dbReference>
<feature type="transmembrane region" description="Helical" evidence="1">
    <location>
        <begin position="114"/>
        <end position="134"/>
    </location>
</feature>
<keyword evidence="1" id="KW-0812">Transmembrane</keyword>
<evidence type="ECO:0008006" key="4">
    <source>
        <dbReference type="Google" id="ProtNLM"/>
    </source>
</evidence>
<gene>
    <name evidence="2" type="ordered locus">ACMV_15670</name>
</gene>
<protein>
    <recommendedName>
        <fullName evidence="4">Glycosyltransferase RgtA/B/C/D-like domain-containing protein</fullName>
    </recommendedName>
</protein>
<dbReference type="Proteomes" id="UP000007100">
    <property type="component" value="Chromosome"/>
</dbReference>
<dbReference type="AlphaFoldDB" id="F0IYQ4"/>
<evidence type="ECO:0000313" key="3">
    <source>
        <dbReference type="Proteomes" id="UP000007100"/>
    </source>
</evidence>
<dbReference type="KEGG" id="amv:ACMV_15670"/>
<proteinExistence type="predicted"/>
<keyword evidence="1" id="KW-0472">Membrane</keyword>
<evidence type="ECO:0000313" key="2">
    <source>
        <dbReference type="EMBL" id="BAJ80914.1"/>
    </source>
</evidence>
<feature type="transmembrane region" description="Helical" evidence="1">
    <location>
        <begin position="432"/>
        <end position="448"/>
    </location>
</feature>
<keyword evidence="3" id="KW-1185">Reference proteome</keyword>
<name>F0IYQ4_ACIMA</name>
<organism evidence="2 3">
    <name type="scientific">Acidiphilium multivorum (strain DSM 11245 / JCM 8867 / NBRC 100883 / AIU 301)</name>
    <dbReference type="NCBI Taxonomy" id="926570"/>
    <lineage>
        <taxon>Bacteria</taxon>
        <taxon>Pseudomonadati</taxon>
        <taxon>Pseudomonadota</taxon>
        <taxon>Alphaproteobacteria</taxon>
        <taxon>Acetobacterales</taxon>
        <taxon>Acidocellaceae</taxon>
        <taxon>Acidiphilium</taxon>
    </lineage>
</organism>
<feature type="transmembrane region" description="Helical" evidence="1">
    <location>
        <begin position="68"/>
        <end position="94"/>
    </location>
</feature>
<feature type="transmembrane region" description="Helical" evidence="1">
    <location>
        <begin position="404"/>
        <end position="426"/>
    </location>
</feature>
<dbReference type="HOGENOM" id="CLU_029427_0_0_5"/>